<evidence type="ECO:0000313" key="3">
    <source>
        <dbReference type="EMBL" id="CAL8142678.1"/>
    </source>
</evidence>
<keyword evidence="4" id="KW-1185">Reference proteome</keyword>
<dbReference type="InterPro" id="IPR011022">
    <property type="entry name" value="Arrestin_C-like"/>
</dbReference>
<dbReference type="InterPro" id="IPR014756">
    <property type="entry name" value="Ig_E-set"/>
</dbReference>
<protein>
    <recommendedName>
        <fullName evidence="2">Arrestin C-terminal-like domain-containing protein</fullName>
    </recommendedName>
</protein>
<dbReference type="SMART" id="SM01017">
    <property type="entry name" value="Arrestin_C"/>
    <property type="match status" value="1"/>
</dbReference>
<evidence type="ECO:0000313" key="4">
    <source>
        <dbReference type="Proteomes" id="UP001642540"/>
    </source>
</evidence>
<dbReference type="PANTHER" id="PTHR11188:SF176">
    <property type="entry name" value="ARRESTIN DOMAIN-CONTAINING PROTEIN 1"/>
    <property type="match status" value="1"/>
</dbReference>
<gene>
    <name evidence="3" type="ORF">ODALV1_LOCUS29123</name>
</gene>
<proteinExistence type="inferred from homology"/>
<sequence>MPLDFSILLDNPSMSYFPGQLVSGKVVIRGNSEKNTQGMTLKFEGKVSVHWSVEKTERTGTGNDATDRKVTQNYDDSESFFEFKNYLLGDGRSDVKIPAGESSYPFSFQLPPMNLPSSYMGTYGKVEYLLEANVKRSWKFDYNTKQYITVNGLVDLNNDPQAAEPGEWKTSKTFCCWCCATGPLDVTVRLKNKGFVPGEMVPLEVEVNNLSNRGVSDISAQLVQEASFFAKSDKNQSVKPIISEKQGKGVDPGDSDIWRLEMIVPSVPPTKLGGCRLIDVQYVLKVEIHVSGVAFNLKLSCPVVIGTVPFRAKFEELKGTETIPTAPPMFTPSGYPDLPQPNYQDSYNFKLDPPQPDNIVDNIANTVIDNIVPADPDYVPKYVTYGWNFNIPSATD</sequence>
<evidence type="ECO:0000256" key="1">
    <source>
        <dbReference type="ARBA" id="ARBA00005298"/>
    </source>
</evidence>
<dbReference type="Pfam" id="PF00339">
    <property type="entry name" value="Arrestin_N"/>
    <property type="match status" value="1"/>
</dbReference>
<name>A0ABP1S2X1_9HEXA</name>
<comment type="similarity">
    <text evidence="1">Belongs to the arrestin family.</text>
</comment>
<accession>A0ABP1S2X1</accession>
<organism evidence="3 4">
    <name type="scientific">Orchesella dallaii</name>
    <dbReference type="NCBI Taxonomy" id="48710"/>
    <lineage>
        <taxon>Eukaryota</taxon>
        <taxon>Metazoa</taxon>
        <taxon>Ecdysozoa</taxon>
        <taxon>Arthropoda</taxon>
        <taxon>Hexapoda</taxon>
        <taxon>Collembola</taxon>
        <taxon>Entomobryomorpha</taxon>
        <taxon>Entomobryoidea</taxon>
        <taxon>Orchesellidae</taxon>
        <taxon>Orchesellinae</taxon>
        <taxon>Orchesella</taxon>
    </lineage>
</organism>
<comment type="caution">
    <text evidence="3">The sequence shown here is derived from an EMBL/GenBank/DDBJ whole genome shotgun (WGS) entry which is preliminary data.</text>
</comment>
<dbReference type="InterPro" id="IPR050357">
    <property type="entry name" value="Arrestin_domain-protein"/>
</dbReference>
<dbReference type="InterPro" id="IPR011021">
    <property type="entry name" value="Arrestin-like_N"/>
</dbReference>
<dbReference type="Proteomes" id="UP001642540">
    <property type="component" value="Unassembled WGS sequence"/>
</dbReference>
<dbReference type="InterPro" id="IPR014752">
    <property type="entry name" value="Arrestin-like_C"/>
</dbReference>
<dbReference type="Gene3D" id="2.60.40.640">
    <property type="match status" value="2"/>
</dbReference>
<dbReference type="SUPFAM" id="SSF81296">
    <property type="entry name" value="E set domains"/>
    <property type="match status" value="2"/>
</dbReference>
<dbReference type="Pfam" id="PF02752">
    <property type="entry name" value="Arrestin_C"/>
    <property type="match status" value="1"/>
</dbReference>
<dbReference type="PANTHER" id="PTHR11188">
    <property type="entry name" value="ARRESTIN DOMAIN CONTAINING PROTEIN"/>
    <property type="match status" value="1"/>
</dbReference>
<evidence type="ECO:0000259" key="2">
    <source>
        <dbReference type="SMART" id="SM01017"/>
    </source>
</evidence>
<feature type="domain" description="Arrestin C-terminal-like" evidence="2">
    <location>
        <begin position="180"/>
        <end position="310"/>
    </location>
</feature>
<reference evidence="3 4" key="1">
    <citation type="submission" date="2024-08" db="EMBL/GenBank/DDBJ databases">
        <authorList>
            <person name="Cucini C."/>
            <person name="Frati F."/>
        </authorList>
    </citation>
    <scope>NUCLEOTIDE SEQUENCE [LARGE SCALE GENOMIC DNA]</scope>
</reference>
<dbReference type="EMBL" id="CAXLJM020000148">
    <property type="protein sequence ID" value="CAL8142678.1"/>
    <property type="molecule type" value="Genomic_DNA"/>
</dbReference>